<evidence type="ECO:0000256" key="1">
    <source>
        <dbReference type="ARBA" id="ARBA00004141"/>
    </source>
</evidence>
<dbReference type="Pfam" id="PF13727">
    <property type="entry name" value="CoA_binding_3"/>
    <property type="match status" value="1"/>
</dbReference>
<comment type="subcellular location">
    <subcellularLocation>
        <location evidence="1">Membrane</location>
        <topology evidence="1">Multi-pass membrane protein</topology>
    </subcellularLocation>
</comment>
<keyword evidence="5 7" id="KW-1133">Transmembrane helix</keyword>
<evidence type="ECO:0000256" key="3">
    <source>
        <dbReference type="ARBA" id="ARBA00022679"/>
    </source>
</evidence>
<evidence type="ECO:0000313" key="10">
    <source>
        <dbReference type="Proteomes" id="UP000186132"/>
    </source>
</evidence>
<dbReference type="STRING" id="1206085.SAMN05443575_4154"/>
<dbReference type="AlphaFoldDB" id="A0A1M5U721"/>
<dbReference type="EMBL" id="FQVU01000007">
    <property type="protein sequence ID" value="SHH58749.1"/>
    <property type="molecule type" value="Genomic_DNA"/>
</dbReference>
<dbReference type="Proteomes" id="UP000186132">
    <property type="component" value="Unassembled WGS sequence"/>
</dbReference>
<feature type="transmembrane region" description="Helical" evidence="7">
    <location>
        <begin position="149"/>
        <end position="166"/>
    </location>
</feature>
<protein>
    <submittedName>
        <fullName evidence="9">Exopolysaccharide biosynthesis polyprenyl glycosylphosphotransferase</fullName>
    </submittedName>
</protein>
<dbReference type="Pfam" id="PF02397">
    <property type="entry name" value="Bac_transf"/>
    <property type="match status" value="1"/>
</dbReference>
<dbReference type="InterPro" id="IPR017475">
    <property type="entry name" value="EPS_sugar_tfrase"/>
</dbReference>
<dbReference type="InterPro" id="IPR003362">
    <property type="entry name" value="Bact_transf"/>
</dbReference>
<dbReference type="PANTHER" id="PTHR30576">
    <property type="entry name" value="COLANIC BIOSYNTHESIS UDP-GLUCOSE LIPID CARRIER TRANSFERASE"/>
    <property type="match status" value="1"/>
</dbReference>
<keyword evidence="10" id="KW-1185">Reference proteome</keyword>
<sequence>MSLGDLTVTDGGLRTLLGRRPRAAHAPSVGTDDRSTDHGRALTVVSEDVTSISTGDWSATRAERTASASTGWRRNYQLTLLGLDFGAAAVAILLAWVMRFPGFGALDTTNLLFAGALPFAWVAAVGLNGAYEGRFVGVGSAEFDRVFRAFLYLSVLSGLVLYTFQMPVARGLALPAFGLALVLDVTARYSARKVLHRRRRHGASMIDVVAVGGLGSLASFATMLRRDEHAGMRVVGACLSSTGEGDDASQQELRTLGIPVLGDVDSILDAVRASGAHSVAVLSGDVSPEKLRWISWQLEGSDIDLVVSPGLADFGGGRLHIQPVAGLPLLHIEKPKFGGIGRAMKGGFDRLVAATALLLLAPVLVGVGLAVRLTSRGPALFRQTRVGRDGREFTMFKFRSMVVDAEVHRDDLLESNESDGLLFKIRADPRVTRVGRVLRRFSLDELPQLINVLTGSMSLVGPRPPLPVEVAAYGDHVKRRLLVKPGLTGLWQVSGRSDLSWDESVRLDLRYVEDWSLSLDMIVLWKTARAVLKADGAY</sequence>
<gene>
    <name evidence="9" type="ORF">SAMN05443575_4154</name>
</gene>
<name>A0A1M5U721_9ACTN</name>
<organism evidence="9 10">
    <name type="scientific">Jatrophihabitans endophyticus</name>
    <dbReference type="NCBI Taxonomy" id="1206085"/>
    <lineage>
        <taxon>Bacteria</taxon>
        <taxon>Bacillati</taxon>
        <taxon>Actinomycetota</taxon>
        <taxon>Actinomycetes</taxon>
        <taxon>Jatrophihabitantales</taxon>
        <taxon>Jatrophihabitantaceae</taxon>
        <taxon>Jatrophihabitans</taxon>
    </lineage>
</organism>
<keyword evidence="3 9" id="KW-0808">Transferase</keyword>
<accession>A0A1M5U721</accession>
<evidence type="ECO:0000256" key="6">
    <source>
        <dbReference type="ARBA" id="ARBA00023136"/>
    </source>
</evidence>
<evidence type="ECO:0000256" key="2">
    <source>
        <dbReference type="ARBA" id="ARBA00006464"/>
    </source>
</evidence>
<evidence type="ECO:0000256" key="5">
    <source>
        <dbReference type="ARBA" id="ARBA00022989"/>
    </source>
</evidence>
<feature type="transmembrane region" description="Helical" evidence="7">
    <location>
        <begin position="110"/>
        <end position="128"/>
    </location>
</feature>
<dbReference type="Gene3D" id="3.40.50.720">
    <property type="entry name" value="NAD(P)-binding Rossmann-like Domain"/>
    <property type="match status" value="1"/>
</dbReference>
<evidence type="ECO:0000256" key="4">
    <source>
        <dbReference type="ARBA" id="ARBA00022692"/>
    </source>
</evidence>
<proteinExistence type="inferred from homology"/>
<evidence type="ECO:0000256" key="7">
    <source>
        <dbReference type="SAM" id="Phobius"/>
    </source>
</evidence>
<evidence type="ECO:0000313" key="9">
    <source>
        <dbReference type="EMBL" id="SHH58749.1"/>
    </source>
</evidence>
<keyword evidence="4 7" id="KW-0812">Transmembrane</keyword>
<feature type="transmembrane region" description="Helical" evidence="7">
    <location>
        <begin position="78"/>
        <end position="98"/>
    </location>
</feature>
<dbReference type="NCBIfam" id="TIGR03025">
    <property type="entry name" value="EPS_sugtrans"/>
    <property type="match status" value="1"/>
</dbReference>
<feature type="transmembrane region" description="Helical" evidence="7">
    <location>
        <begin position="351"/>
        <end position="373"/>
    </location>
</feature>
<comment type="similarity">
    <text evidence="2">Belongs to the bacterial sugar transferase family.</text>
</comment>
<feature type="domain" description="Bacterial sugar transferase" evidence="8">
    <location>
        <begin position="346"/>
        <end position="533"/>
    </location>
</feature>
<feature type="transmembrane region" description="Helical" evidence="7">
    <location>
        <begin position="172"/>
        <end position="191"/>
    </location>
</feature>
<dbReference type="GO" id="GO:0016780">
    <property type="term" value="F:phosphotransferase activity, for other substituted phosphate groups"/>
    <property type="evidence" value="ECO:0007669"/>
    <property type="project" value="TreeGrafter"/>
</dbReference>
<reference evidence="9 10" key="1">
    <citation type="submission" date="2016-11" db="EMBL/GenBank/DDBJ databases">
        <authorList>
            <person name="Jaros S."/>
            <person name="Januszkiewicz K."/>
            <person name="Wedrychowicz H."/>
        </authorList>
    </citation>
    <scope>NUCLEOTIDE SEQUENCE [LARGE SCALE GENOMIC DNA]</scope>
    <source>
        <strain evidence="9 10">DSM 45627</strain>
    </source>
</reference>
<dbReference type="GO" id="GO:0016020">
    <property type="term" value="C:membrane"/>
    <property type="evidence" value="ECO:0007669"/>
    <property type="project" value="UniProtKB-SubCell"/>
</dbReference>
<keyword evidence="6 7" id="KW-0472">Membrane</keyword>
<dbReference type="PANTHER" id="PTHR30576:SF10">
    <property type="entry name" value="SLL5057 PROTEIN"/>
    <property type="match status" value="1"/>
</dbReference>
<evidence type="ECO:0000259" key="8">
    <source>
        <dbReference type="Pfam" id="PF02397"/>
    </source>
</evidence>